<organism evidence="1 2">
    <name type="scientific">Vararia minispora EC-137</name>
    <dbReference type="NCBI Taxonomy" id="1314806"/>
    <lineage>
        <taxon>Eukaryota</taxon>
        <taxon>Fungi</taxon>
        <taxon>Dikarya</taxon>
        <taxon>Basidiomycota</taxon>
        <taxon>Agaricomycotina</taxon>
        <taxon>Agaricomycetes</taxon>
        <taxon>Russulales</taxon>
        <taxon>Lachnocladiaceae</taxon>
        <taxon>Vararia</taxon>
    </lineage>
</organism>
<name>A0ACB8QLG0_9AGAM</name>
<reference evidence="1" key="1">
    <citation type="submission" date="2021-02" db="EMBL/GenBank/DDBJ databases">
        <authorList>
            <consortium name="DOE Joint Genome Institute"/>
            <person name="Ahrendt S."/>
            <person name="Looney B.P."/>
            <person name="Miyauchi S."/>
            <person name="Morin E."/>
            <person name="Drula E."/>
            <person name="Courty P.E."/>
            <person name="Chicoki N."/>
            <person name="Fauchery L."/>
            <person name="Kohler A."/>
            <person name="Kuo A."/>
            <person name="Labutti K."/>
            <person name="Pangilinan J."/>
            <person name="Lipzen A."/>
            <person name="Riley R."/>
            <person name="Andreopoulos W."/>
            <person name="He G."/>
            <person name="Johnson J."/>
            <person name="Barry K.W."/>
            <person name="Grigoriev I.V."/>
            <person name="Nagy L."/>
            <person name="Hibbett D."/>
            <person name="Henrissat B."/>
            <person name="Matheny P.B."/>
            <person name="Labbe J."/>
            <person name="Martin F."/>
        </authorList>
    </citation>
    <scope>NUCLEOTIDE SEQUENCE</scope>
    <source>
        <strain evidence="1">EC-137</strain>
    </source>
</reference>
<protein>
    <submittedName>
        <fullName evidence="1">Uncharacterized protein</fullName>
    </submittedName>
</protein>
<reference evidence="1" key="2">
    <citation type="journal article" date="2022" name="New Phytol.">
        <title>Evolutionary transition to the ectomycorrhizal habit in the genomes of a hyperdiverse lineage of mushroom-forming fungi.</title>
        <authorList>
            <person name="Looney B."/>
            <person name="Miyauchi S."/>
            <person name="Morin E."/>
            <person name="Drula E."/>
            <person name="Courty P.E."/>
            <person name="Kohler A."/>
            <person name="Kuo A."/>
            <person name="LaButti K."/>
            <person name="Pangilinan J."/>
            <person name="Lipzen A."/>
            <person name="Riley R."/>
            <person name="Andreopoulos W."/>
            <person name="He G."/>
            <person name="Johnson J."/>
            <person name="Nolan M."/>
            <person name="Tritt A."/>
            <person name="Barry K.W."/>
            <person name="Grigoriev I.V."/>
            <person name="Nagy L.G."/>
            <person name="Hibbett D."/>
            <person name="Henrissat B."/>
            <person name="Matheny P.B."/>
            <person name="Labbe J."/>
            <person name="Martin F.M."/>
        </authorList>
    </citation>
    <scope>NUCLEOTIDE SEQUENCE</scope>
    <source>
        <strain evidence="1">EC-137</strain>
    </source>
</reference>
<keyword evidence="2" id="KW-1185">Reference proteome</keyword>
<gene>
    <name evidence="1" type="ORF">K488DRAFT_85796</name>
</gene>
<accession>A0ACB8QLG0</accession>
<comment type="caution">
    <text evidence="1">The sequence shown here is derived from an EMBL/GenBank/DDBJ whole genome shotgun (WGS) entry which is preliminary data.</text>
</comment>
<evidence type="ECO:0000313" key="1">
    <source>
        <dbReference type="EMBL" id="KAI0032495.1"/>
    </source>
</evidence>
<dbReference type="EMBL" id="MU273544">
    <property type="protein sequence ID" value="KAI0032495.1"/>
    <property type="molecule type" value="Genomic_DNA"/>
</dbReference>
<evidence type="ECO:0000313" key="2">
    <source>
        <dbReference type="Proteomes" id="UP000814128"/>
    </source>
</evidence>
<proteinExistence type="predicted"/>
<sequence>MLSRSGSTAPITLRFLTNHSRPGMDEIHEGLRAGGKHLAARIASICGRMDAKYQAALIDGLVELLHFPSLTSIEVTSEFLKFDLWNVNRTQGQYLGTPSLRFLRLEQTLLRVKTCSLVSLHLAFSNPLTPNLYLDEALELIRSSCMTLESIELHVTLSLADHSEPLLNKAPESITIPNLRTLVIGDLPAYIIRLSNIFNIPDTTSTCFIVNYKRTPSLVYHDLVCTVLAKKAAYQAIHIRDDTNVWPTQHKPLQFDFYAQSPTSRGNWTKFRLPRNLFEAHKLLRFQLRFRRRQYHVFHLRQSQRPPLCARRYSIPL</sequence>
<dbReference type="Proteomes" id="UP000814128">
    <property type="component" value="Unassembled WGS sequence"/>
</dbReference>